<proteinExistence type="predicted"/>
<dbReference type="AlphaFoldDB" id="K6GWA9"/>
<organism evidence="1 2">
    <name type="scientific">Solidesulfovibrio magneticus str. Maddingley MBC34</name>
    <dbReference type="NCBI Taxonomy" id="1206767"/>
    <lineage>
        <taxon>Bacteria</taxon>
        <taxon>Pseudomonadati</taxon>
        <taxon>Thermodesulfobacteriota</taxon>
        <taxon>Desulfovibrionia</taxon>
        <taxon>Desulfovibrionales</taxon>
        <taxon>Desulfovibrionaceae</taxon>
        <taxon>Solidesulfovibrio</taxon>
    </lineage>
</organism>
<name>K6GWA9_9BACT</name>
<comment type="caution">
    <text evidence="1">The sequence shown here is derived from an EMBL/GenBank/DDBJ whole genome shotgun (WGS) entry which is preliminary data.</text>
</comment>
<dbReference type="Proteomes" id="UP000006272">
    <property type="component" value="Unassembled WGS sequence"/>
</dbReference>
<accession>K6GWA9</accession>
<reference evidence="1 2" key="1">
    <citation type="submission" date="2012-07" db="EMBL/GenBank/DDBJ databases">
        <title>Draft genome sequence of Desulfovibrio magneticus str. Maddingley MBC34 obtained from a metagenomic sequence of a methanogenic enrichment isolated from coal-seam formation water in Victoria, Australia.</title>
        <authorList>
            <person name="Greenfield P."/>
            <person name="Hendry P."/>
            <person name="Li D."/>
            <person name="Rosewarne C.P."/>
            <person name="Tran-Dinh N."/>
            <person name="Elbourne L.D.H."/>
            <person name="Paulsen I.T."/>
            <person name="Midgley D.J."/>
        </authorList>
    </citation>
    <scope>NUCLEOTIDE SEQUENCE [LARGE SCALE GENOMIC DNA]</scope>
    <source>
        <strain evidence="2">Maddingley MBC34</strain>
    </source>
</reference>
<dbReference type="EMBL" id="ALAO01000014">
    <property type="protein sequence ID" value="EKO41231.1"/>
    <property type="molecule type" value="Genomic_DNA"/>
</dbReference>
<evidence type="ECO:0000313" key="2">
    <source>
        <dbReference type="Proteomes" id="UP000006272"/>
    </source>
</evidence>
<sequence length="67" mass="7041">MAGHPLTLSHVRIQSQPHALAAVHAWTLLKAACGHFRPFFDDGPAGLPKEPCAPFCSPLAGGQEVAL</sequence>
<protein>
    <submittedName>
        <fullName evidence="1">Uncharacterized protein</fullName>
    </submittedName>
</protein>
<evidence type="ECO:0000313" key="1">
    <source>
        <dbReference type="EMBL" id="EKO41231.1"/>
    </source>
</evidence>
<gene>
    <name evidence="1" type="ORF">B193_0045</name>
</gene>